<dbReference type="AlphaFoldDB" id="A0A4Q9B937"/>
<keyword evidence="8 14" id="KW-0675">Receptor</keyword>
<organism evidence="14 15">
    <name type="scientific">Aquirufa antheringensis</name>
    <dbReference type="NCBI Taxonomy" id="2516559"/>
    <lineage>
        <taxon>Bacteria</taxon>
        <taxon>Pseudomonadati</taxon>
        <taxon>Bacteroidota</taxon>
        <taxon>Cytophagia</taxon>
        <taxon>Cytophagales</taxon>
        <taxon>Flectobacillaceae</taxon>
        <taxon>Aquirufa</taxon>
    </lineage>
</organism>
<evidence type="ECO:0000256" key="5">
    <source>
        <dbReference type="ARBA" id="ARBA00022729"/>
    </source>
</evidence>
<name>A0A4Q9B937_9BACT</name>
<dbReference type="PANTHER" id="PTHR30069">
    <property type="entry name" value="TONB-DEPENDENT OUTER MEMBRANE RECEPTOR"/>
    <property type="match status" value="1"/>
</dbReference>
<evidence type="ECO:0000256" key="8">
    <source>
        <dbReference type="ARBA" id="ARBA00023170"/>
    </source>
</evidence>
<dbReference type="Pfam" id="PF00593">
    <property type="entry name" value="TonB_dep_Rec_b-barrel"/>
    <property type="match status" value="1"/>
</dbReference>
<dbReference type="InterPro" id="IPR036942">
    <property type="entry name" value="Beta-barrel_TonB_sf"/>
</dbReference>
<comment type="similarity">
    <text evidence="10 11">Belongs to the TonB-dependent receptor family.</text>
</comment>
<evidence type="ECO:0000256" key="10">
    <source>
        <dbReference type="PROSITE-ProRule" id="PRU01360"/>
    </source>
</evidence>
<dbReference type="InterPro" id="IPR000531">
    <property type="entry name" value="Beta-barrel_TonB"/>
</dbReference>
<dbReference type="InterPro" id="IPR037066">
    <property type="entry name" value="Plug_dom_sf"/>
</dbReference>
<dbReference type="GO" id="GO:0015344">
    <property type="term" value="F:siderophore uptake transmembrane transporter activity"/>
    <property type="evidence" value="ECO:0007669"/>
    <property type="project" value="TreeGrafter"/>
</dbReference>
<evidence type="ECO:0000259" key="12">
    <source>
        <dbReference type="Pfam" id="PF00593"/>
    </source>
</evidence>
<sequence>MLESVNPLCPDFRRNICSLVATHVRNLLYILFIYKIASVNLSYMIKLLPRVFCLGLLFVLSYQSIAQTTSLPAIFGKVIDASTGEPLKGADISVDFKKSGVTTDTSGNYKVHVPYGEWVIKVSYVGYNPYRTKIYIKANTELNVQLNNVTKQLEEVIVSSAATKRDIQTPSLGVTVLSLKGIKKLPTMMGEVDVIRSLQSLPGVSSVGEGANGLNIRGSNVDQNLIYIDDTPIFNPTHMFGLFSVFASDAIRDLELYKGGVPSRFGGRAASVLDIKMIEPNTDKFKMQGGIGLISNRVMAEIPIIKEKLSVLVAGRLSVNDFMFKWFAPDYLKNLRANFSDVATKIYYRPNTKNTISLSSYLSHDYYRVDSLFSIENVVAKQTSFNYGHTNFAAHWNHYFSPKLNMMVSGSLTDYSTKTFAPDSVNTIDLKSSILYRNLTTSFDYQPKENHKMNFGITATRYDINPGTLNEGVVSRVSTVKIPDEQSYELALFADDEWTVSPKFTLQAGLRYSHYYRMGAGSENVYAPGQMPSLNTVLRKNTYADGEVMASYGGFEPRVTMKYSLAENTTMKFGYNRQQQFFQLLSNNTTPLPTSRWKTADNFIKPQQSDFFSLGLFKTFNENVFEASLETYYRDVANTLDFVSGANLQLNPNIETQLISGKSKAYGMELMVQKKKGEVSGWVSYTYARAFNQMIGEFPEVQAINGGEWFATNYDKPHTLNMMLNIQPTTHHSFSFTFAYNTGRPFSSPSGSYEIGGKKFPVFAERNNDRVRDYHRLDFSWTINNPSMKKQRWEGSWVFTIYNLYGRQNPYSVFFKSTKAGLRAYELSVFASPFISLTYNFKFL</sequence>
<evidence type="ECO:0000256" key="1">
    <source>
        <dbReference type="ARBA" id="ARBA00004571"/>
    </source>
</evidence>
<keyword evidence="2 10" id="KW-0813">Transport</keyword>
<evidence type="ECO:0000259" key="13">
    <source>
        <dbReference type="Pfam" id="PF07715"/>
    </source>
</evidence>
<evidence type="ECO:0000256" key="11">
    <source>
        <dbReference type="RuleBase" id="RU003357"/>
    </source>
</evidence>
<dbReference type="InterPro" id="IPR039426">
    <property type="entry name" value="TonB-dep_rcpt-like"/>
</dbReference>
<evidence type="ECO:0000256" key="7">
    <source>
        <dbReference type="ARBA" id="ARBA00023136"/>
    </source>
</evidence>
<keyword evidence="5" id="KW-0732">Signal</keyword>
<keyword evidence="15" id="KW-1185">Reference proteome</keyword>
<dbReference type="Pfam" id="PF13715">
    <property type="entry name" value="CarbopepD_reg_2"/>
    <property type="match status" value="1"/>
</dbReference>
<protein>
    <submittedName>
        <fullName evidence="14">TonB-dependent receptor</fullName>
    </submittedName>
</protein>
<evidence type="ECO:0000256" key="3">
    <source>
        <dbReference type="ARBA" id="ARBA00022452"/>
    </source>
</evidence>
<comment type="subcellular location">
    <subcellularLocation>
        <location evidence="1 10">Cell outer membrane</location>
        <topology evidence="1 10">Multi-pass membrane protein</topology>
    </subcellularLocation>
</comment>
<keyword evidence="9 10" id="KW-0998">Cell outer membrane</keyword>
<comment type="caution">
    <text evidence="14">The sequence shown here is derived from an EMBL/GenBank/DDBJ whole genome shotgun (WGS) entry which is preliminary data.</text>
</comment>
<keyword evidence="7 10" id="KW-0472">Membrane</keyword>
<dbReference type="SUPFAM" id="SSF56935">
    <property type="entry name" value="Porins"/>
    <property type="match status" value="1"/>
</dbReference>
<dbReference type="InterPro" id="IPR008969">
    <property type="entry name" value="CarboxyPept-like_regulatory"/>
</dbReference>
<reference evidence="14 15" key="1">
    <citation type="submission" date="2019-02" db="EMBL/GenBank/DDBJ databases">
        <title>Genome of a new Bacteroidetes strain.</title>
        <authorList>
            <person name="Pitt A."/>
        </authorList>
    </citation>
    <scope>NUCLEOTIDE SEQUENCE [LARGE SCALE GENOMIC DNA]</scope>
    <source>
        <strain evidence="14 15">103A-SOEBACH</strain>
    </source>
</reference>
<keyword evidence="4 10" id="KW-0812">Transmembrane</keyword>
<evidence type="ECO:0000256" key="4">
    <source>
        <dbReference type="ARBA" id="ARBA00022692"/>
    </source>
</evidence>
<dbReference type="Gene3D" id="2.60.40.1120">
    <property type="entry name" value="Carboxypeptidase-like, regulatory domain"/>
    <property type="match status" value="1"/>
</dbReference>
<dbReference type="Gene3D" id="2.170.130.10">
    <property type="entry name" value="TonB-dependent receptor, plug domain"/>
    <property type="match status" value="1"/>
</dbReference>
<keyword evidence="6 11" id="KW-0798">TonB box</keyword>
<accession>A0A4Q9B937</accession>
<gene>
    <name evidence="14" type="ORF">EWU20_11130</name>
</gene>
<dbReference type="Proteomes" id="UP000293583">
    <property type="component" value="Unassembled WGS sequence"/>
</dbReference>
<dbReference type="Pfam" id="PF07715">
    <property type="entry name" value="Plug"/>
    <property type="match status" value="1"/>
</dbReference>
<evidence type="ECO:0000256" key="2">
    <source>
        <dbReference type="ARBA" id="ARBA00022448"/>
    </source>
</evidence>
<dbReference type="GO" id="GO:0044718">
    <property type="term" value="P:siderophore transmembrane transport"/>
    <property type="evidence" value="ECO:0007669"/>
    <property type="project" value="TreeGrafter"/>
</dbReference>
<evidence type="ECO:0000256" key="6">
    <source>
        <dbReference type="ARBA" id="ARBA00023077"/>
    </source>
</evidence>
<proteinExistence type="inferred from homology"/>
<feature type="domain" description="TonB-dependent receptor plug" evidence="13">
    <location>
        <begin position="190"/>
        <end position="270"/>
    </location>
</feature>
<evidence type="ECO:0000256" key="9">
    <source>
        <dbReference type="ARBA" id="ARBA00023237"/>
    </source>
</evidence>
<dbReference type="InterPro" id="IPR012910">
    <property type="entry name" value="Plug_dom"/>
</dbReference>
<dbReference type="PANTHER" id="PTHR30069:SF29">
    <property type="entry name" value="HEMOGLOBIN AND HEMOGLOBIN-HAPTOGLOBIN-BINDING PROTEIN 1-RELATED"/>
    <property type="match status" value="1"/>
</dbReference>
<keyword evidence="3 10" id="KW-1134">Transmembrane beta strand</keyword>
<dbReference type="GO" id="GO:0009279">
    <property type="term" value="C:cell outer membrane"/>
    <property type="evidence" value="ECO:0007669"/>
    <property type="project" value="UniProtKB-SubCell"/>
</dbReference>
<evidence type="ECO:0000313" key="15">
    <source>
        <dbReference type="Proteomes" id="UP000293583"/>
    </source>
</evidence>
<dbReference type="Gene3D" id="2.40.170.20">
    <property type="entry name" value="TonB-dependent receptor, beta-barrel domain"/>
    <property type="match status" value="1"/>
</dbReference>
<dbReference type="EMBL" id="SEWY01000006">
    <property type="protein sequence ID" value="TBH71154.1"/>
    <property type="molecule type" value="Genomic_DNA"/>
</dbReference>
<dbReference type="SUPFAM" id="SSF49464">
    <property type="entry name" value="Carboxypeptidase regulatory domain-like"/>
    <property type="match status" value="1"/>
</dbReference>
<evidence type="ECO:0000313" key="14">
    <source>
        <dbReference type="EMBL" id="TBH71154.1"/>
    </source>
</evidence>
<feature type="domain" description="TonB-dependent receptor-like beta-barrel" evidence="12">
    <location>
        <begin position="334"/>
        <end position="804"/>
    </location>
</feature>
<dbReference type="PROSITE" id="PS52016">
    <property type="entry name" value="TONB_DEPENDENT_REC_3"/>
    <property type="match status" value="1"/>
</dbReference>